<accession>A0A9D3Q947</accession>
<dbReference type="FunFam" id="2.60.40.10:FF:000032">
    <property type="entry name" value="palladin isoform X1"/>
    <property type="match status" value="1"/>
</dbReference>
<dbReference type="InterPro" id="IPR011390">
    <property type="entry name" value="IGFBP_rP_mac25"/>
</dbReference>
<evidence type="ECO:0000259" key="9">
    <source>
        <dbReference type="PROSITE" id="PS51465"/>
    </source>
</evidence>
<dbReference type="SMART" id="SM00408">
    <property type="entry name" value="IGc2"/>
    <property type="match status" value="1"/>
</dbReference>
<reference evidence="10" key="1">
    <citation type="submission" date="2021-01" db="EMBL/GenBank/DDBJ databases">
        <authorList>
            <person name="Zahm M."/>
            <person name="Roques C."/>
            <person name="Cabau C."/>
            <person name="Klopp C."/>
            <person name="Donnadieu C."/>
            <person name="Jouanno E."/>
            <person name="Lampietro C."/>
            <person name="Louis A."/>
            <person name="Herpin A."/>
            <person name="Echchiki A."/>
            <person name="Berthelot C."/>
            <person name="Parey E."/>
            <person name="Roest-Crollius H."/>
            <person name="Braasch I."/>
            <person name="Postlethwait J."/>
            <person name="Bobe J."/>
            <person name="Montfort J."/>
            <person name="Bouchez O."/>
            <person name="Begum T."/>
            <person name="Mejri S."/>
            <person name="Adams A."/>
            <person name="Chen W.-J."/>
            <person name="Guiguen Y."/>
        </authorList>
    </citation>
    <scope>NUCLEOTIDE SEQUENCE</scope>
    <source>
        <strain evidence="10">YG-15Mar2019-1</strain>
        <tissue evidence="10">Brain</tissue>
    </source>
</reference>
<comment type="caution">
    <text evidence="10">The sequence shown here is derived from an EMBL/GenBank/DDBJ whole genome shotgun (WGS) entry which is preliminary data.</text>
</comment>
<feature type="domain" description="IGFBP N-terminal" evidence="8">
    <location>
        <begin position="51"/>
        <end position="130"/>
    </location>
</feature>
<evidence type="ECO:0000256" key="6">
    <source>
        <dbReference type="SAM" id="SignalP"/>
    </source>
</evidence>
<dbReference type="CDD" id="cd00104">
    <property type="entry name" value="KAZAL_FS"/>
    <property type="match status" value="1"/>
</dbReference>
<feature type="domain" description="Ig-like" evidence="7">
    <location>
        <begin position="171"/>
        <end position="268"/>
    </location>
</feature>
<feature type="chain" id="PRO_5038866688" description="Kazal-type serine peptidase inhibitor domain 3" evidence="6">
    <location>
        <begin position="21"/>
        <end position="300"/>
    </location>
</feature>
<feature type="signal peptide" evidence="6">
    <location>
        <begin position="1"/>
        <end position="20"/>
    </location>
</feature>
<dbReference type="Gene3D" id="4.10.40.20">
    <property type="match status" value="1"/>
</dbReference>
<evidence type="ECO:0000256" key="5">
    <source>
        <dbReference type="ARBA" id="ARBA00023319"/>
    </source>
</evidence>
<dbReference type="Proteomes" id="UP001046870">
    <property type="component" value="Chromosome 4"/>
</dbReference>
<keyword evidence="4" id="KW-1015">Disulfide bond</keyword>
<evidence type="ECO:0000256" key="4">
    <source>
        <dbReference type="ARBA" id="ARBA00023157"/>
    </source>
</evidence>
<gene>
    <name evidence="10" type="ORF">MATL_G00059130</name>
</gene>
<dbReference type="PROSITE" id="PS51465">
    <property type="entry name" value="KAZAL_2"/>
    <property type="match status" value="1"/>
</dbReference>
<sequence length="300" mass="32722">MPWGRVILALMVMSLRKTETFPNNKFEDIEEDVQPPEFDLTLLEDETDSKNTSECDRCSPELCPVAVGCRAGVVLDSCGCCSECGNLEGQSCDLDSRNTFYGLCGSDLQCKIDISDLGRGEVPEPQCVCKFQEAVCGSDGRTYMNICQFKEAAFSTAGLSIKGNGPCQTVPLIKVPPHNIVNATGSSMSFLCEVFAYPMALIEWRKDGNDVILPGDDPHISVQSRGGPMKYELSSWLQIEDLAPGDAGTYRCVAHNALGSISASAVLGVLGPDEMAAYLSENMSEMFGYDHSRDYDEDYY</sequence>
<evidence type="ECO:0000259" key="7">
    <source>
        <dbReference type="PROSITE" id="PS50835"/>
    </source>
</evidence>
<dbReference type="SMART" id="SM00280">
    <property type="entry name" value="KAZAL"/>
    <property type="match status" value="1"/>
</dbReference>
<keyword evidence="3 6" id="KW-0732">Signal</keyword>
<feature type="domain" description="Kazal-like" evidence="9">
    <location>
        <begin position="105"/>
        <end position="169"/>
    </location>
</feature>
<dbReference type="InterPro" id="IPR009030">
    <property type="entry name" value="Growth_fac_rcpt_cys_sf"/>
</dbReference>
<dbReference type="Pfam" id="PF07679">
    <property type="entry name" value="I-set"/>
    <property type="match status" value="1"/>
</dbReference>
<dbReference type="PROSITE" id="PS51323">
    <property type="entry name" value="IGFBP_N_2"/>
    <property type="match status" value="1"/>
</dbReference>
<dbReference type="Pfam" id="PF00219">
    <property type="entry name" value="IGFBP"/>
    <property type="match status" value="1"/>
</dbReference>
<comment type="subcellular location">
    <subcellularLocation>
        <location evidence="1">Secreted</location>
    </subcellularLocation>
</comment>
<dbReference type="GO" id="GO:0005520">
    <property type="term" value="F:insulin-like growth factor binding"/>
    <property type="evidence" value="ECO:0007669"/>
    <property type="project" value="InterPro"/>
</dbReference>
<dbReference type="PANTHER" id="PTHR14186">
    <property type="entry name" value="INSULIN-LIKE GROWTH FACTOR BINDING PROTEIN-RELATED"/>
    <property type="match status" value="1"/>
</dbReference>
<dbReference type="SMART" id="SM00409">
    <property type="entry name" value="IG"/>
    <property type="match status" value="1"/>
</dbReference>
<protein>
    <recommendedName>
        <fullName evidence="12">Kazal-type serine peptidase inhibitor domain 3</fullName>
    </recommendedName>
</protein>
<dbReference type="SUPFAM" id="SSF57184">
    <property type="entry name" value="Growth factor receptor domain"/>
    <property type="match status" value="1"/>
</dbReference>
<dbReference type="EMBL" id="JAFDVH010000004">
    <property type="protein sequence ID" value="KAG7480699.1"/>
    <property type="molecule type" value="Genomic_DNA"/>
</dbReference>
<dbReference type="InterPro" id="IPR000867">
    <property type="entry name" value="IGFBP-like"/>
</dbReference>
<dbReference type="GO" id="GO:0001558">
    <property type="term" value="P:regulation of cell growth"/>
    <property type="evidence" value="ECO:0007669"/>
    <property type="project" value="InterPro"/>
</dbReference>
<dbReference type="PANTHER" id="PTHR14186:SF25">
    <property type="entry name" value="KAZAL-TYPE SERINE PEPTIDASE INHIBITOR DOMAIN 3"/>
    <property type="match status" value="1"/>
</dbReference>
<dbReference type="GO" id="GO:0005615">
    <property type="term" value="C:extracellular space"/>
    <property type="evidence" value="ECO:0007669"/>
    <property type="project" value="TreeGrafter"/>
</dbReference>
<organism evidence="10 11">
    <name type="scientific">Megalops atlanticus</name>
    <name type="common">Tarpon</name>
    <name type="synonym">Clupea gigantea</name>
    <dbReference type="NCBI Taxonomy" id="7932"/>
    <lineage>
        <taxon>Eukaryota</taxon>
        <taxon>Metazoa</taxon>
        <taxon>Chordata</taxon>
        <taxon>Craniata</taxon>
        <taxon>Vertebrata</taxon>
        <taxon>Euteleostomi</taxon>
        <taxon>Actinopterygii</taxon>
        <taxon>Neopterygii</taxon>
        <taxon>Teleostei</taxon>
        <taxon>Elopiformes</taxon>
        <taxon>Megalopidae</taxon>
        <taxon>Megalops</taxon>
    </lineage>
</organism>
<dbReference type="GO" id="GO:0009966">
    <property type="term" value="P:regulation of signal transduction"/>
    <property type="evidence" value="ECO:0007669"/>
    <property type="project" value="TreeGrafter"/>
</dbReference>
<dbReference type="InterPro" id="IPR036179">
    <property type="entry name" value="Ig-like_dom_sf"/>
</dbReference>
<dbReference type="Pfam" id="PF07648">
    <property type="entry name" value="Kazal_2"/>
    <property type="match status" value="1"/>
</dbReference>
<dbReference type="InterPro" id="IPR036058">
    <property type="entry name" value="Kazal_dom_sf"/>
</dbReference>
<evidence type="ECO:0008006" key="12">
    <source>
        <dbReference type="Google" id="ProtNLM"/>
    </source>
</evidence>
<evidence type="ECO:0000256" key="2">
    <source>
        <dbReference type="ARBA" id="ARBA00022525"/>
    </source>
</evidence>
<dbReference type="InterPro" id="IPR007110">
    <property type="entry name" value="Ig-like_dom"/>
</dbReference>
<evidence type="ECO:0000313" key="11">
    <source>
        <dbReference type="Proteomes" id="UP001046870"/>
    </source>
</evidence>
<dbReference type="SUPFAM" id="SSF100895">
    <property type="entry name" value="Kazal-type serine protease inhibitors"/>
    <property type="match status" value="1"/>
</dbReference>
<dbReference type="SUPFAM" id="SSF48726">
    <property type="entry name" value="Immunoglobulin"/>
    <property type="match status" value="1"/>
</dbReference>
<proteinExistence type="predicted"/>
<dbReference type="InterPro" id="IPR002350">
    <property type="entry name" value="Kazal_dom"/>
</dbReference>
<keyword evidence="11" id="KW-1185">Reference proteome</keyword>
<keyword evidence="2" id="KW-0964">Secreted</keyword>
<dbReference type="PROSITE" id="PS50835">
    <property type="entry name" value="IG_LIKE"/>
    <property type="match status" value="1"/>
</dbReference>
<keyword evidence="5" id="KW-0393">Immunoglobulin domain</keyword>
<dbReference type="InterPro" id="IPR013098">
    <property type="entry name" value="Ig_I-set"/>
</dbReference>
<dbReference type="InterPro" id="IPR003598">
    <property type="entry name" value="Ig_sub2"/>
</dbReference>
<dbReference type="AlphaFoldDB" id="A0A9D3Q947"/>
<dbReference type="Gene3D" id="2.60.40.10">
    <property type="entry name" value="Immunoglobulins"/>
    <property type="match status" value="1"/>
</dbReference>
<dbReference type="InterPro" id="IPR013783">
    <property type="entry name" value="Ig-like_fold"/>
</dbReference>
<evidence type="ECO:0000256" key="3">
    <source>
        <dbReference type="ARBA" id="ARBA00022729"/>
    </source>
</evidence>
<dbReference type="InterPro" id="IPR003599">
    <property type="entry name" value="Ig_sub"/>
</dbReference>
<evidence type="ECO:0000259" key="8">
    <source>
        <dbReference type="PROSITE" id="PS51323"/>
    </source>
</evidence>
<name>A0A9D3Q947_MEGAT</name>
<evidence type="ECO:0000313" key="10">
    <source>
        <dbReference type="EMBL" id="KAG7480699.1"/>
    </source>
</evidence>
<dbReference type="Gene3D" id="3.30.60.30">
    <property type="match status" value="1"/>
</dbReference>
<dbReference type="OrthoDB" id="10029006at2759"/>
<evidence type="ECO:0000256" key="1">
    <source>
        <dbReference type="ARBA" id="ARBA00004613"/>
    </source>
</evidence>